<gene>
    <name evidence="1" type="ordered locus">Mpet_1438</name>
</gene>
<evidence type="ECO:0000313" key="1">
    <source>
        <dbReference type="EMBL" id="ADN36197.1"/>
    </source>
</evidence>
<organism evidence="1 2">
    <name type="scientific">Methanolacinia petrolearia (strain DSM 11571 / OCM 486 / SEBR 4847)</name>
    <name type="common">Methanoplanus petrolearius</name>
    <dbReference type="NCBI Taxonomy" id="679926"/>
    <lineage>
        <taxon>Archaea</taxon>
        <taxon>Methanobacteriati</taxon>
        <taxon>Methanobacteriota</taxon>
        <taxon>Stenosarchaea group</taxon>
        <taxon>Methanomicrobia</taxon>
        <taxon>Methanomicrobiales</taxon>
        <taxon>Methanomicrobiaceae</taxon>
        <taxon>Methanolacinia</taxon>
    </lineage>
</organism>
<protein>
    <submittedName>
        <fullName evidence="1">Uncharacterized protein</fullName>
    </submittedName>
</protein>
<evidence type="ECO:0000313" key="2">
    <source>
        <dbReference type="Proteomes" id="UP000006565"/>
    </source>
</evidence>
<reference evidence="1 2" key="1">
    <citation type="journal article" date="2010" name="Stand. Genomic Sci.">
        <title>Complete genome sequence of Methanoplanus petrolearius type strain (SEBR 4847).</title>
        <authorList>
            <person name="Brambilla E."/>
            <person name="Djao O.D."/>
            <person name="Daligault H."/>
            <person name="Lapidus A."/>
            <person name="Lucas S."/>
            <person name="Hammon N."/>
            <person name="Nolan M."/>
            <person name="Tice H."/>
            <person name="Cheng J.F."/>
            <person name="Han C."/>
            <person name="Tapia R."/>
            <person name="Goodwin L."/>
            <person name="Pitluck S."/>
            <person name="Liolios K."/>
            <person name="Ivanova N."/>
            <person name="Mavromatis K."/>
            <person name="Mikhailova N."/>
            <person name="Pati A."/>
            <person name="Chen A."/>
            <person name="Palaniappan K."/>
            <person name="Land M."/>
            <person name="Hauser L."/>
            <person name="Chang Y.J."/>
            <person name="Jeffries C.D."/>
            <person name="Rohde M."/>
            <person name="Spring S."/>
            <person name="Sikorski J."/>
            <person name="Goker M."/>
            <person name="Woyke T."/>
            <person name="Bristow J."/>
            <person name="Eisen J.A."/>
            <person name="Markowitz V."/>
            <person name="Hugenholtz P."/>
            <person name="Kyrpides N.C."/>
            <person name="Klenk H.P."/>
        </authorList>
    </citation>
    <scope>NUCLEOTIDE SEQUENCE [LARGE SCALE GENOMIC DNA]</scope>
    <source>
        <strain evidence="2">DSM 11571 / OCM 486 / SEBR 4847</strain>
    </source>
</reference>
<dbReference type="KEGG" id="mpi:Mpet_1438"/>
<dbReference type="STRING" id="679926.Mpet_1438"/>
<sequence>MKTDLPKLSNDPLWRDAVKVHFFIIFPSQKGENNSLKNPSCGAKVTPKTNRKAKLFPPKNPGCQAKQKYEYARIIPVPKRIPICQNPYNLCTEDCPFRPTCTITRVPMLIHSVVIHYRLGRIYGDDYINELIKMRCNSIDSVCHPEGIDLKEKLRPRIRMEAL</sequence>
<keyword evidence="2" id="KW-1185">Reference proteome</keyword>
<dbReference type="GeneID" id="9743908"/>
<dbReference type="EMBL" id="CP002117">
    <property type="protein sequence ID" value="ADN36197.1"/>
    <property type="molecule type" value="Genomic_DNA"/>
</dbReference>
<dbReference type="HOGENOM" id="CLU_1623482_0_0_2"/>
<name>E1RFG7_METP4</name>
<proteinExistence type="predicted"/>
<dbReference type="AlphaFoldDB" id="E1RFG7"/>
<dbReference type="RefSeq" id="WP_013329374.1">
    <property type="nucleotide sequence ID" value="NC_014507.1"/>
</dbReference>
<accession>E1RFG7</accession>
<dbReference type="Proteomes" id="UP000006565">
    <property type="component" value="Chromosome"/>
</dbReference>